<proteinExistence type="inferred from homology"/>
<keyword evidence="2 8" id="KW-0812">Transmembrane</keyword>
<dbReference type="PANTHER" id="PTHR45695:SF9">
    <property type="entry name" value="LEUCOKININ RECEPTOR"/>
    <property type="match status" value="1"/>
</dbReference>
<comment type="subcellular location">
    <subcellularLocation>
        <location evidence="1">Membrane</location>
        <topology evidence="1">Multi-pass membrane protein</topology>
    </subcellularLocation>
</comment>
<feature type="transmembrane region" description="Helical" evidence="10">
    <location>
        <begin position="117"/>
        <end position="143"/>
    </location>
</feature>
<protein>
    <submittedName>
        <fullName evidence="12">Substance-K receptor</fullName>
    </submittedName>
</protein>
<evidence type="ECO:0000313" key="13">
    <source>
        <dbReference type="Proteomes" id="UP001249851"/>
    </source>
</evidence>
<dbReference type="AlphaFoldDB" id="A0AAD9V7G5"/>
<reference evidence="12" key="2">
    <citation type="journal article" date="2023" name="Science">
        <title>Genomic signatures of disease resistance in endangered staghorn corals.</title>
        <authorList>
            <person name="Vollmer S.V."/>
            <person name="Selwyn J.D."/>
            <person name="Despard B.A."/>
            <person name="Roesel C.L."/>
        </authorList>
    </citation>
    <scope>NUCLEOTIDE SEQUENCE</scope>
    <source>
        <strain evidence="12">K2</strain>
    </source>
</reference>
<dbReference type="EMBL" id="JARQWQ010000024">
    <property type="protein sequence ID" value="KAK2563852.1"/>
    <property type="molecule type" value="Genomic_DNA"/>
</dbReference>
<dbReference type="SUPFAM" id="SSF81321">
    <property type="entry name" value="Family A G protein-coupled receptor-like"/>
    <property type="match status" value="1"/>
</dbReference>
<evidence type="ECO:0000256" key="9">
    <source>
        <dbReference type="SAM" id="MobiDB-lite"/>
    </source>
</evidence>
<name>A0AAD9V7G5_ACRCE</name>
<feature type="compositionally biased region" description="Polar residues" evidence="9">
    <location>
        <begin position="1"/>
        <end position="20"/>
    </location>
</feature>
<dbReference type="Gene3D" id="1.20.1070.10">
    <property type="entry name" value="Rhodopsin 7-helix transmembrane proteins"/>
    <property type="match status" value="1"/>
</dbReference>
<evidence type="ECO:0000256" key="2">
    <source>
        <dbReference type="ARBA" id="ARBA00022692"/>
    </source>
</evidence>
<organism evidence="12 13">
    <name type="scientific">Acropora cervicornis</name>
    <name type="common">Staghorn coral</name>
    <dbReference type="NCBI Taxonomy" id="6130"/>
    <lineage>
        <taxon>Eukaryota</taxon>
        <taxon>Metazoa</taxon>
        <taxon>Cnidaria</taxon>
        <taxon>Anthozoa</taxon>
        <taxon>Hexacorallia</taxon>
        <taxon>Scleractinia</taxon>
        <taxon>Astrocoeniina</taxon>
        <taxon>Acroporidae</taxon>
        <taxon>Acropora</taxon>
    </lineage>
</organism>
<evidence type="ECO:0000256" key="7">
    <source>
        <dbReference type="ARBA" id="ARBA00023224"/>
    </source>
</evidence>
<keyword evidence="5 10" id="KW-0472">Membrane</keyword>
<dbReference type="SMART" id="SM01381">
    <property type="entry name" value="7TM_GPCR_Srsx"/>
    <property type="match status" value="1"/>
</dbReference>
<evidence type="ECO:0000256" key="3">
    <source>
        <dbReference type="ARBA" id="ARBA00022989"/>
    </source>
</evidence>
<reference evidence="12" key="1">
    <citation type="journal article" date="2023" name="G3 (Bethesda)">
        <title>Whole genome assembly and annotation of the endangered Caribbean coral Acropora cervicornis.</title>
        <authorList>
            <person name="Selwyn J.D."/>
            <person name="Vollmer S.V."/>
        </authorList>
    </citation>
    <scope>NUCLEOTIDE SEQUENCE</scope>
    <source>
        <strain evidence="12">K2</strain>
    </source>
</reference>
<evidence type="ECO:0000256" key="8">
    <source>
        <dbReference type="RuleBase" id="RU000688"/>
    </source>
</evidence>
<gene>
    <name evidence="12" type="ORF">P5673_012859</name>
</gene>
<feature type="transmembrane region" description="Helical" evidence="10">
    <location>
        <begin position="155"/>
        <end position="176"/>
    </location>
</feature>
<dbReference type="Proteomes" id="UP001249851">
    <property type="component" value="Unassembled WGS sequence"/>
</dbReference>
<dbReference type="GO" id="GO:0005886">
    <property type="term" value="C:plasma membrane"/>
    <property type="evidence" value="ECO:0007669"/>
    <property type="project" value="TreeGrafter"/>
</dbReference>
<feature type="domain" description="G-protein coupled receptors family 1 profile" evidence="11">
    <location>
        <begin position="50"/>
        <end position="312"/>
    </location>
</feature>
<dbReference type="PROSITE" id="PS00237">
    <property type="entry name" value="G_PROTEIN_RECEP_F1_1"/>
    <property type="match status" value="1"/>
</dbReference>
<evidence type="ECO:0000256" key="10">
    <source>
        <dbReference type="SAM" id="Phobius"/>
    </source>
</evidence>
<feature type="transmembrane region" description="Helical" evidence="10">
    <location>
        <begin position="253"/>
        <end position="272"/>
    </location>
</feature>
<feature type="transmembrane region" description="Helical" evidence="10">
    <location>
        <begin position="70"/>
        <end position="88"/>
    </location>
</feature>
<feature type="transmembrane region" description="Helical" evidence="10">
    <location>
        <begin position="209"/>
        <end position="232"/>
    </location>
</feature>
<comment type="similarity">
    <text evidence="8">Belongs to the G-protein coupled receptor 1 family.</text>
</comment>
<keyword evidence="4 8" id="KW-0297">G-protein coupled receptor</keyword>
<dbReference type="PRINTS" id="PR00237">
    <property type="entry name" value="GPCRRHODOPSN"/>
</dbReference>
<evidence type="ECO:0000313" key="12">
    <source>
        <dbReference type="EMBL" id="KAK2563852.1"/>
    </source>
</evidence>
<comment type="caution">
    <text evidence="12">The sequence shown here is derived from an EMBL/GenBank/DDBJ whole genome shotgun (WGS) entry which is preliminary data.</text>
</comment>
<dbReference type="InterPro" id="IPR017452">
    <property type="entry name" value="GPCR_Rhodpsn_7TM"/>
</dbReference>
<dbReference type="InterPro" id="IPR000276">
    <property type="entry name" value="GPCR_Rhodpsn"/>
</dbReference>
<keyword evidence="6 8" id="KW-0675">Receptor</keyword>
<feature type="region of interest" description="Disordered" evidence="9">
    <location>
        <begin position="1"/>
        <end position="21"/>
    </location>
</feature>
<dbReference type="GO" id="GO:0004930">
    <property type="term" value="F:G protein-coupled receptor activity"/>
    <property type="evidence" value="ECO:0007669"/>
    <property type="project" value="UniProtKB-KW"/>
</dbReference>
<evidence type="ECO:0000256" key="5">
    <source>
        <dbReference type="ARBA" id="ARBA00023136"/>
    </source>
</evidence>
<keyword evidence="3 10" id="KW-1133">Transmembrane helix</keyword>
<sequence>MPNNSSSSNVAITQPSQSAGGTCLSRPFTETEKWLQVSSFLLIVVVSIFGNTIVIYIIKKNRRLHRSTNYFILNLCAANLMIMVLNTSPDILGRIAPHLGFVVGGLAGTILCKLQGFLALCTVNAAILTLAVIAADRFIAIFFPMRRAISSRTTIWLIAASWVAPALPSSLFLYVYRLFDFDGTLYCLEQWSPAIPLYINTIYSTVDIILFYALPLVEIIIFYGAIIYKIWMRKIPGQATSVNQQLELKAKKSVLKVLITAVLTFALFWLPTKILTVIALIGDVPCIMRSPLIRFVNLFLACMNCAINPLIYLIFSRDYRNGFKASFHCCRRLGCDFSHTRSQSMNMTEMTTNGRQKALTLSSFKRGEGN</sequence>
<dbReference type="Pfam" id="PF00001">
    <property type="entry name" value="7tm_1"/>
    <property type="match status" value="1"/>
</dbReference>
<accession>A0AAD9V7G5</accession>
<evidence type="ECO:0000256" key="1">
    <source>
        <dbReference type="ARBA" id="ARBA00004141"/>
    </source>
</evidence>
<keyword evidence="7 8" id="KW-0807">Transducer</keyword>
<dbReference type="FunFam" id="1.20.1070.10:FF:000291">
    <property type="entry name" value="Predicted protein"/>
    <property type="match status" value="1"/>
</dbReference>
<evidence type="ECO:0000256" key="4">
    <source>
        <dbReference type="ARBA" id="ARBA00023040"/>
    </source>
</evidence>
<feature type="transmembrane region" description="Helical" evidence="10">
    <location>
        <begin position="292"/>
        <end position="315"/>
    </location>
</feature>
<dbReference type="PROSITE" id="PS50262">
    <property type="entry name" value="G_PROTEIN_RECEP_F1_2"/>
    <property type="match status" value="1"/>
</dbReference>
<evidence type="ECO:0000256" key="6">
    <source>
        <dbReference type="ARBA" id="ARBA00023170"/>
    </source>
</evidence>
<dbReference type="PANTHER" id="PTHR45695">
    <property type="entry name" value="LEUCOKININ RECEPTOR-RELATED"/>
    <property type="match status" value="1"/>
</dbReference>
<feature type="transmembrane region" description="Helical" evidence="10">
    <location>
        <begin position="34"/>
        <end position="58"/>
    </location>
</feature>
<evidence type="ECO:0000259" key="11">
    <source>
        <dbReference type="PROSITE" id="PS50262"/>
    </source>
</evidence>
<keyword evidence="13" id="KW-1185">Reference proteome</keyword>